<comment type="similarity">
    <text evidence="1">Belongs to the LysR transcriptional regulatory family.</text>
</comment>
<dbReference type="Gene3D" id="1.10.10.10">
    <property type="entry name" value="Winged helix-like DNA-binding domain superfamily/Winged helix DNA-binding domain"/>
    <property type="match status" value="1"/>
</dbReference>
<dbReference type="OrthoDB" id="8523210at2"/>
<dbReference type="Pfam" id="PF03466">
    <property type="entry name" value="LysR_substrate"/>
    <property type="match status" value="1"/>
</dbReference>
<evidence type="ECO:0000313" key="7">
    <source>
        <dbReference type="Proteomes" id="UP000216947"/>
    </source>
</evidence>
<dbReference type="AlphaFoldDB" id="A0A261RJR0"/>
<proteinExistence type="inferred from homology"/>
<evidence type="ECO:0000256" key="4">
    <source>
        <dbReference type="ARBA" id="ARBA00023163"/>
    </source>
</evidence>
<sequence length="314" mass="35179">MLGAIDLNLLRIFDAVMTERNVTRAAVLLHMTQPAVSNAINRLRLTLQDPLFVKVPGGVLPTQRAELLWPPIRDALARIADTLKHNEFDPARSEAVFRLAMSDYVADQVIRPLFVEQQQVAPNIRIHLHPYSLDNAGILLEKGEVDMAAGVYSNFGSSLRTLPLETLTYVCAMRKGHPLLAQPRLTLDSFLRARHLMVSLLGSVALIDHELAAHGHRRNVVLTINQFALAPRLLAETDLICVVPANTVRNSPYSHLLEAVQAPFPFAHRTVNLVWHERSDNLPAHRWLREEILKVCKAQGMVFEQAPPPESHAY</sequence>
<dbReference type="PROSITE" id="PS50931">
    <property type="entry name" value="HTH_LYSR"/>
    <property type="match status" value="1"/>
</dbReference>
<dbReference type="InterPro" id="IPR036390">
    <property type="entry name" value="WH_DNA-bd_sf"/>
</dbReference>
<dbReference type="GO" id="GO:0003700">
    <property type="term" value="F:DNA-binding transcription factor activity"/>
    <property type="evidence" value="ECO:0007669"/>
    <property type="project" value="InterPro"/>
</dbReference>
<dbReference type="SUPFAM" id="SSF46785">
    <property type="entry name" value="Winged helix' DNA-binding domain"/>
    <property type="match status" value="1"/>
</dbReference>
<keyword evidence="2" id="KW-0805">Transcription regulation</keyword>
<dbReference type="InterPro" id="IPR036388">
    <property type="entry name" value="WH-like_DNA-bd_sf"/>
</dbReference>
<dbReference type="SUPFAM" id="SSF53850">
    <property type="entry name" value="Periplasmic binding protein-like II"/>
    <property type="match status" value="1"/>
</dbReference>
<reference evidence="7" key="1">
    <citation type="submission" date="2017-05" db="EMBL/GenBank/DDBJ databases">
        <title>Complete and WGS of Bordetella genogroups.</title>
        <authorList>
            <person name="Spilker T."/>
            <person name="Lipuma J."/>
        </authorList>
    </citation>
    <scope>NUCLEOTIDE SEQUENCE [LARGE SCALE GENOMIC DNA]</scope>
    <source>
        <strain evidence="7">AU18089</strain>
    </source>
</reference>
<keyword evidence="3" id="KW-0238">DNA-binding</keyword>
<dbReference type="Gene3D" id="3.40.190.10">
    <property type="entry name" value="Periplasmic binding protein-like II"/>
    <property type="match status" value="2"/>
</dbReference>
<protein>
    <submittedName>
        <fullName evidence="6">LysR family transcriptional regulator</fullName>
    </submittedName>
</protein>
<keyword evidence="7" id="KW-1185">Reference proteome</keyword>
<dbReference type="InterPro" id="IPR050389">
    <property type="entry name" value="LysR-type_TF"/>
</dbReference>
<dbReference type="EMBL" id="NEVK01000003">
    <property type="protein sequence ID" value="OZI25017.1"/>
    <property type="molecule type" value="Genomic_DNA"/>
</dbReference>
<dbReference type="PRINTS" id="PR00039">
    <property type="entry name" value="HTHLYSR"/>
</dbReference>
<dbReference type="InterPro" id="IPR037402">
    <property type="entry name" value="YidZ_PBP2"/>
</dbReference>
<name>A0A261RJR0_9BORD</name>
<feature type="domain" description="HTH lysR-type" evidence="5">
    <location>
        <begin position="5"/>
        <end position="62"/>
    </location>
</feature>
<dbReference type="RefSeq" id="WP_026639399.1">
    <property type="nucleotide sequence ID" value="NZ_NEVI01000009.1"/>
</dbReference>
<dbReference type="InterPro" id="IPR000847">
    <property type="entry name" value="LysR_HTH_N"/>
</dbReference>
<evidence type="ECO:0000256" key="3">
    <source>
        <dbReference type="ARBA" id="ARBA00023125"/>
    </source>
</evidence>
<evidence type="ECO:0000259" key="5">
    <source>
        <dbReference type="PROSITE" id="PS50931"/>
    </source>
</evidence>
<dbReference type="PANTHER" id="PTHR30118">
    <property type="entry name" value="HTH-TYPE TRANSCRIPTIONAL REGULATOR LEUO-RELATED"/>
    <property type="match status" value="1"/>
</dbReference>
<accession>A0A261RJR0</accession>
<dbReference type="GO" id="GO:0003677">
    <property type="term" value="F:DNA binding"/>
    <property type="evidence" value="ECO:0007669"/>
    <property type="project" value="UniProtKB-KW"/>
</dbReference>
<gene>
    <name evidence="6" type="ORF">CAL19_05965</name>
</gene>
<evidence type="ECO:0000256" key="2">
    <source>
        <dbReference type="ARBA" id="ARBA00023015"/>
    </source>
</evidence>
<dbReference type="PANTHER" id="PTHR30118:SF6">
    <property type="entry name" value="HTH-TYPE TRANSCRIPTIONAL REGULATOR LEUO"/>
    <property type="match status" value="1"/>
</dbReference>
<dbReference type="Proteomes" id="UP000216947">
    <property type="component" value="Unassembled WGS sequence"/>
</dbReference>
<dbReference type="InterPro" id="IPR005119">
    <property type="entry name" value="LysR_subst-bd"/>
</dbReference>
<organism evidence="6 7">
    <name type="scientific">Bordetella genomosp. 7</name>
    <dbReference type="NCBI Taxonomy" id="1416805"/>
    <lineage>
        <taxon>Bacteria</taxon>
        <taxon>Pseudomonadati</taxon>
        <taxon>Pseudomonadota</taxon>
        <taxon>Betaproteobacteria</taxon>
        <taxon>Burkholderiales</taxon>
        <taxon>Alcaligenaceae</taxon>
        <taxon>Bordetella</taxon>
    </lineage>
</organism>
<dbReference type="Pfam" id="PF00126">
    <property type="entry name" value="HTH_1"/>
    <property type="match status" value="1"/>
</dbReference>
<evidence type="ECO:0000256" key="1">
    <source>
        <dbReference type="ARBA" id="ARBA00009437"/>
    </source>
</evidence>
<keyword evidence="4" id="KW-0804">Transcription</keyword>
<dbReference type="CDD" id="cd08417">
    <property type="entry name" value="PBP2_Nitroaromatics_like"/>
    <property type="match status" value="1"/>
</dbReference>
<comment type="caution">
    <text evidence="6">The sequence shown here is derived from an EMBL/GenBank/DDBJ whole genome shotgun (WGS) entry which is preliminary data.</text>
</comment>
<evidence type="ECO:0000313" key="6">
    <source>
        <dbReference type="EMBL" id="OZI25017.1"/>
    </source>
</evidence>